<evidence type="ECO:0000313" key="4">
    <source>
        <dbReference type="EMBL" id="GAP33018.1"/>
    </source>
</evidence>
<dbReference type="Gene3D" id="3.30.1050.10">
    <property type="entry name" value="SCP2 sterol-binding domain"/>
    <property type="match status" value="1"/>
</dbReference>
<reference evidence="3 6" key="3">
    <citation type="submission" date="2016-10" db="EMBL/GenBank/DDBJ databases">
        <title>Genome sequence of Nocardia seriolae strain EM150506, isolated from Anguila japonica.</title>
        <authorList>
            <person name="Han H.-J."/>
        </authorList>
    </citation>
    <scope>NUCLEOTIDE SEQUENCE [LARGE SCALE GENOMIC DNA]</scope>
    <source>
        <strain evidence="3 6">EM150506</strain>
    </source>
</reference>
<dbReference type="GO" id="GO:0034069">
    <property type="term" value="F:aminoglycoside N-acetyltransferase activity"/>
    <property type="evidence" value="ECO:0007669"/>
    <property type="project" value="TreeGrafter"/>
</dbReference>
<name>A0A0B8NFG7_9NOCA</name>
<dbReference type="Proteomes" id="UP000180166">
    <property type="component" value="Chromosome"/>
</dbReference>
<dbReference type="EMBL" id="BBYQ01000200">
    <property type="protein sequence ID" value="GAP33018.1"/>
    <property type="molecule type" value="Genomic_DNA"/>
</dbReference>
<feature type="domain" description="Eis-like acetyltransferase" evidence="2">
    <location>
        <begin position="196"/>
        <end position="283"/>
    </location>
</feature>
<organism evidence="4 5">
    <name type="scientific">Nocardia seriolae</name>
    <dbReference type="NCBI Taxonomy" id="37332"/>
    <lineage>
        <taxon>Bacteria</taxon>
        <taxon>Bacillati</taxon>
        <taxon>Actinomycetota</taxon>
        <taxon>Actinomycetes</taxon>
        <taxon>Mycobacteriales</taxon>
        <taxon>Nocardiaceae</taxon>
        <taxon>Nocardia</taxon>
    </lineage>
</organism>
<proteinExistence type="predicted"/>
<reference evidence="4 5" key="2">
    <citation type="journal article" date="2016" name="Genome Announc.">
        <title>Draft Genome Sequence of Erythromycin- and Oxytetracycline-Sensitive Nocardia seriolae Strain U-1 (NBRC 110359).</title>
        <authorList>
            <person name="Imajoh M."/>
            <person name="Sukeda M."/>
            <person name="Shimizu M."/>
            <person name="Yamane J."/>
            <person name="Ohnishi K."/>
            <person name="Oshima S."/>
        </authorList>
    </citation>
    <scope>NUCLEOTIDE SEQUENCE [LARGE SCALE GENOMIC DNA]</scope>
    <source>
        <strain evidence="4 5">U-1</strain>
    </source>
</reference>
<evidence type="ECO:0000313" key="5">
    <source>
        <dbReference type="Proteomes" id="UP000037179"/>
    </source>
</evidence>
<dbReference type="SUPFAM" id="SSF55718">
    <property type="entry name" value="SCP-like"/>
    <property type="match status" value="1"/>
</dbReference>
<reference evidence="5" key="1">
    <citation type="submission" date="2015-07" db="EMBL/GenBank/DDBJ databases">
        <title>Nocardia seriolae U-1 whole genome shotgun sequence.</title>
        <authorList>
            <person name="Imajoh M."/>
            <person name="Fukumoto Y."/>
            <person name="Sukeda M."/>
            <person name="Yamane J."/>
            <person name="Yamasaki K."/>
            <person name="Shimizu M."/>
            <person name="Ohnishi K."/>
            <person name="Oshima S."/>
        </authorList>
    </citation>
    <scope>NUCLEOTIDE SEQUENCE [LARGE SCALE GENOMIC DNA]</scope>
    <source>
        <strain evidence="5">U-1</strain>
    </source>
</reference>
<evidence type="ECO:0000313" key="6">
    <source>
        <dbReference type="Proteomes" id="UP000180166"/>
    </source>
</evidence>
<evidence type="ECO:0000313" key="3">
    <source>
        <dbReference type="EMBL" id="APA98494.1"/>
    </source>
</evidence>
<dbReference type="Pfam" id="PF13530">
    <property type="entry name" value="SCP2_2"/>
    <property type="match status" value="1"/>
</dbReference>
<protein>
    <submittedName>
        <fullName evidence="3">UPF0256 protein ORF5</fullName>
    </submittedName>
</protein>
<evidence type="ECO:0000259" key="2">
    <source>
        <dbReference type="Pfam" id="PF17668"/>
    </source>
</evidence>
<dbReference type="Gene3D" id="3.40.630.30">
    <property type="match status" value="2"/>
</dbReference>
<dbReference type="InterPro" id="IPR051554">
    <property type="entry name" value="Acetyltransferase_Eis"/>
</dbReference>
<dbReference type="PANTHER" id="PTHR37817:SF1">
    <property type="entry name" value="N-ACETYLTRANSFERASE EIS"/>
    <property type="match status" value="1"/>
</dbReference>
<evidence type="ECO:0000259" key="1">
    <source>
        <dbReference type="Pfam" id="PF13530"/>
    </source>
</evidence>
<sequence>MTSELLADWHSRTIDGIRTRRATESDWPSLRERYARAFGGVRTHDFDAWTRQFRLEDIAVVEDVTAPDRPRIVGTAAILRTTVTVPGGAQLSVAACAQGMVATTHQKRGIYAKVQAELMTIAMETGADVLAAMPGPGGSYAYVGVTTHTRHLRIDRARAKLRVQELDSGSVREAGVTESIDELRRLYGRWQQATPGALDRGASWWPSSLDPRSFVITHPDGYVVYQLSGNTVRVEDFCALTAAAHRELLRCLLGQGEYAEILLDTAVDDPTPLLLEDSRAAAVTGIDAGVWMWILNLPKAIGAREFRADFHGVIEVADPWGLSTGSYLLDVSGGTGTWTAAEDAAPDVRIGPLELTTAYFGAHTIGELERAGRVEELTPGAAAALDLAFAPARKPFNTTPF</sequence>
<dbReference type="InterPro" id="IPR036527">
    <property type="entry name" value="SCP2_sterol-bd_dom_sf"/>
</dbReference>
<dbReference type="SUPFAM" id="SSF55729">
    <property type="entry name" value="Acyl-CoA N-acyltransferases (Nat)"/>
    <property type="match status" value="1"/>
</dbReference>
<dbReference type="InterPro" id="IPR025559">
    <property type="entry name" value="Eis_dom"/>
</dbReference>
<dbReference type="InterPro" id="IPR016181">
    <property type="entry name" value="Acyl_CoA_acyltransferase"/>
</dbReference>
<dbReference type="RefSeq" id="WP_033091380.1">
    <property type="nucleotide sequence ID" value="NZ_AP017900.1"/>
</dbReference>
<gene>
    <name evidence="3" type="ORF">NS506_04446</name>
    <name evidence="4" type="ORF">NSK11_contig00200-0010</name>
</gene>
<dbReference type="AlphaFoldDB" id="A0A0B8NFG7"/>
<dbReference type="GO" id="GO:0030649">
    <property type="term" value="P:aminoglycoside antibiotic catabolic process"/>
    <property type="evidence" value="ECO:0007669"/>
    <property type="project" value="TreeGrafter"/>
</dbReference>
<keyword evidence="5" id="KW-1185">Reference proteome</keyword>
<dbReference type="Pfam" id="PF13527">
    <property type="entry name" value="Acetyltransf_9"/>
    <property type="match status" value="1"/>
</dbReference>
<accession>A0A0B8NFG7</accession>
<dbReference type="Proteomes" id="UP000037179">
    <property type="component" value="Unassembled WGS sequence"/>
</dbReference>
<feature type="domain" description="Enhanced intracellular survival protein" evidence="1">
    <location>
        <begin position="297"/>
        <end position="396"/>
    </location>
</feature>
<dbReference type="KEGG" id="nsr:NS506_04446"/>
<dbReference type="PANTHER" id="PTHR37817">
    <property type="entry name" value="N-ACETYLTRANSFERASE EIS"/>
    <property type="match status" value="1"/>
</dbReference>
<dbReference type="InterPro" id="IPR041380">
    <property type="entry name" value="Acetyltransf_17"/>
</dbReference>
<dbReference type="OrthoDB" id="8399956at2"/>
<dbReference type="EMBL" id="CP017839">
    <property type="protein sequence ID" value="APA98494.1"/>
    <property type="molecule type" value="Genomic_DNA"/>
</dbReference>
<dbReference type="Pfam" id="PF17668">
    <property type="entry name" value="Acetyltransf_17"/>
    <property type="match status" value="1"/>
</dbReference>